<gene>
    <name evidence="1" type="ORF">K488DRAFT_77908</name>
</gene>
<accession>A0ACB8QP04</accession>
<dbReference type="Proteomes" id="UP000814128">
    <property type="component" value="Unassembled WGS sequence"/>
</dbReference>
<organism evidence="1 2">
    <name type="scientific">Vararia minispora EC-137</name>
    <dbReference type="NCBI Taxonomy" id="1314806"/>
    <lineage>
        <taxon>Eukaryota</taxon>
        <taxon>Fungi</taxon>
        <taxon>Dikarya</taxon>
        <taxon>Basidiomycota</taxon>
        <taxon>Agaricomycotina</taxon>
        <taxon>Agaricomycetes</taxon>
        <taxon>Russulales</taxon>
        <taxon>Lachnocladiaceae</taxon>
        <taxon>Vararia</taxon>
    </lineage>
</organism>
<evidence type="ECO:0000313" key="1">
    <source>
        <dbReference type="EMBL" id="KAI0033415.1"/>
    </source>
</evidence>
<evidence type="ECO:0000313" key="2">
    <source>
        <dbReference type="Proteomes" id="UP000814128"/>
    </source>
</evidence>
<comment type="caution">
    <text evidence="1">The sequence shown here is derived from an EMBL/GenBank/DDBJ whole genome shotgun (WGS) entry which is preliminary data.</text>
</comment>
<reference evidence="1" key="1">
    <citation type="submission" date="2021-02" db="EMBL/GenBank/DDBJ databases">
        <authorList>
            <consortium name="DOE Joint Genome Institute"/>
            <person name="Ahrendt S."/>
            <person name="Looney B.P."/>
            <person name="Miyauchi S."/>
            <person name="Morin E."/>
            <person name="Drula E."/>
            <person name="Courty P.E."/>
            <person name="Chicoki N."/>
            <person name="Fauchery L."/>
            <person name="Kohler A."/>
            <person name="Kuo A."/>
            <person name="Labutti K."/>
            <person name="Pangilinan J."/>
            <person name="Lipzen A."/>
            <person name="Riley R."/>
            <person name="Andreopoulos W."/>
            <person name="He G."/>
            <person name="Johnson J."/>
            <person name="Barry K.W."/>
            <person name="Grigoriev I.V."/>
            <person name="Nagy L."/>
            <person name="Hibbett D."/>
            <person name="Henrissat B."/>
            <person name="Matheny P.B."/>
            <person name="Labbe J."/>
            <person name="Martin F."/>
        </authorList>
    </citation>
    <scope>NUCLEOTIDE SEQUENCE</scope>
    <source>
        <strain evidence="1">EC-137</strain>
    </source>
</reference>
<reference evidence="1" key="2">
    <citation type="journal article" date="2022" name="New Phytol.">
        <title>Evolutionary transition to the ectomycorrhizal habit in the genomes of a hyperdiverse lineage of mushroom-forming fungi.</title>
        <authorList>
            <person name="Looney B."/>
            <person name="Miyauchi S."/>
            <person name="Morin E."/>
            <person name="Drula E."/>
            <person name="Courty P.E."/>
            <person name="Kohler A."/>
            <person name="Kuo A."/>
            <person name="LaButti K."/>
            <person name="Pangilinan J."/>
            <person name="Lipzen A."/>
            <person name="Riley R."/>
            <person name="Andreopoulos W."/>
            <person name="He G."/>
            <person name="Johnson J."/>
            <person name="Nolan M."/>
            <person name="Tritt A."/>
            <person name="Barry K.W."/>
            <person name="Grigoriev I.V."/>
            <person name="Nagy L.G."/>
            <person name="Hibbett D."/>
            <person name="Henrissat B."/>
            <person name="Matheny P.B."/>
            <person name="Labbe J."/>
            <person name="Martin F.M."/>
        </authorList>
    </citation>
    <scope>NUCLEOTIDE SEQUENCE</scope>
    <source>
        <strain evidence="1">EC-137</strain>
    </source>
</reference>
<keyword evidence="2" id="KW-1185">Reference proteome</keyword>
<sequence>MSYPLEQRIDQKRRGIGRQRHPVIVWLLTAAMVAVFIYELVLNSQQQGSPVSFKPVVNPMLGPSTSALIYVGARFPPCMKDVLTVPITSQYPCMNDTANPPTTDTLCTFESLCGFGGIAAKQTPNQWFRFITPIFLHAGFIHLALNMLAQLTSGAQVEREMGSAGFLLLYFAAGIFGNIFGGNFSLVGVPSVGASGAIFGTVGVAWIDLFAHWNIVYQPGRRLVFMIIELILGIGVGFIPSHLGGLLMGLIVGMVFYPIISTTPRHKTVVWILRIAAIPLAIVLFVVLVRNFYTSDPYASCSWCRYLSCIPTSINNYCKGTGLAYSTTTTTN</sequence>
<protein>
    <submittedName>
        <fullName evidence="1">Uncharacterized protein</fullName>
    </submittedName>
</protein>
<proteinExistence type="predicted"/>
<dbReference type="EMBL" id="MU273520">
    <property type="protein sequence ID" value="KAI0033415.1"/>
    <property type="molecule type" value="Genomic_DNA"/>
</dbReference>
<name>A0ACB8QP04_9AGAM</name>